<organism evidence="1">
    <name type="scientific">Arundo donax</name>
    <name type="common">Giant reed</name>
    <name type="synonym">Donax arundinaceus</name>
    <dbReference type="NCBI Taxonomy" id="35708"/>
    <lineage>
        <taxon>Eukaryota</taxon>
        <taxon>Viridiplantae</taxon>
        <taxon>Streptophyta</taxon>
        <taxon>Embryophyta</taxon>
        <taxon>Tracheophyta</taxon>
        <taxon>Spermatophyta</taxon>
        <taxon>Magnoliopsida</taxon>
        <taxon>Liliopsida</taxon>
        <taxon>Poales</taxon>
        <taxon>Poaceae</taxon>
        <taxon>PACMAD clade</taxon>
        <taxon>Arundinoideae</taxon>
        <taxon>Arundineae</taxon>
        <taxon>Arundo</taxon>
    </lineage>
</organism>
<evidence type="ECO:0000313" key="1">
    <source>
        <dbReference type="EMBL" id="JAD48617.1"/>
    </source>
</evidence>
<protein>
    <submittedName>
        <fullName evidence="1">Uncharacterized protein</fullName>
    </submittedName>
</protein>
<name>A0A0A9ANJ5_ARUDO</name>
<dbReference type="AlphaFoldDB" id="A0A0A9ANJ5"/>
<proteinExistence type="predicted"/>
<reference evidence="1" key="1">
    <citation type="submission" date="2014-09" db="EMBL/GenBank/DDBJ databases">
        <authorList>
            <person name="Magalhaes I.L.F."/>
            <person name="Oliveira U."/>
            <person name="Santos F.R."/>
            <person name="Vidigal T.H.D.A."/>
            <person name="Brescovit A.D."/>
            <person name="Santos A.J."/>
        </authorList>
    </citation>
    <scope>NUCLEOTIDE SEQUENCE</scope>
    <source>
        <tissue evidence="1">Shoot tissue taken approximately 20 cm above the soil surface</tissue>
    </source>
</reference>
<accession>A0A0A9ANJ5</accession>
<dbReference type="EMBL" id="GBRH01249278">
    <property type="protein sequence ID" value="JAD48617.1"/>
    <property type="molecule type" value="Transcribed_RNA"/>
</dbReference>
<sequence length="34" mass="3705">MNNVHSENQSTKRAIQLASGVLVPLEKVTVILSQ</sequence>
<reference evidence="1" key="2">
    <citation type="journal article" date="2015" name="Data Brief">
        <title>Shoot transcriptome of the giant reed, Arundo donax.</title>
        <authorList>
            <person name="Barrero R.A."/>
            <person name="Guerrero F.D."/>
            <person name="Moolhuijzen P."/>
            <person name="Goolsby J.A."/>
            <person name="Tidwell J."/>
            <person name="Bellgard S.E."/>
            <person name="Bellgard M.I."/>
        </authorList>
    </citation>
    <scope>NUCLEOTIDE SEQUENCE</scope>
    <source>
        <tissue evidence="1">Shoot tissue taken approximately 20 cm above the soil surface</tissue>
    </source>
</reference>